<comment type="caution">
    <text evidence="2">The sequence shown here is derived from an EMBL/GenBank/DDBJ whole genome shotgun (WGS) entry which is preliminary data.</text>
</comment>
<dbReference type="SUPFAM" id="SSF46565">
    <property type="entry name" value="Chaperone J-domain"/>
    <property type="match status" value="1"/>
</dbReference>
<protein>
    <submittedName>
        <fullName evidence="2">J domain-containing protein</fullName>
    </submittedName>
</protein>
<sequence length="204" mass="22638">MTIAYPLQWPADRKRTGHFSREHAKFDVTLARARDNVVAEITLLCGGRYARDPNIVISSNLALRRDGLPLANQRQPDDPGVAVYFTYKGKQMSFACDRWLKIEHNMQAIAKTIEALRGVARWGTGDMLEAAFTGFMAIAAPNASRTWREILGVHPQERDIELVKQVYRRLASAAHPDKGGTHEAMSELNAALAAAEKELGAIAR</sequence>
<name>A0A4R5M9J4_9BURK</name>
<dbReference type="InterPro" id="IPR001623">
    <property type="entry name" value="DnaJ_domain"/>
</dbReference>
<gene>
    <name evidence="2" type="ORF">EYW47_15180</name>
</gene>
<dbReference type="Proteomes" id="UP000295722">
    <property type="component" value="Unassembled WGS sequence"/>
</dbReference>
<evidence type="ECO:0000313" key="3">
    <source>
        <dbReference type="Proteomes" id="UP000295722"/>
    </source>
</evidence>
<dbReference type="Gene3D" id="1.10.287.110">
    <property type="entry name" value="DnaJ domain"/>
    <property type="match status" value="1"/>
</dbReference>
<dbReference type="RefSeq" id="WP_133195642.1">
    <property type="nucleotide sequence ID" value="NZ_JBHUCW010000009.1"/>
</dbReference>
<organism evidence="2 3">
    <name type="scientific">Paraburkholderia silviterrae</name>
    <dbReference type="NCBI Taxonomy" id="2528715"/>
    <lineage>
        <taxon>Bacteria</taxon>
        <taxon>Pseudomonadati</taxon>
        <taxon>Pseudomonadota</taxon>
        <taxon>Betaproteobacteria</taxon>
        <taxon>Burkholderiales</taxon>
        <taxon>Burkholderiaceae</taxon>
        <taxon>Paraburkholderia</taxon>
    </lineage>
</organism>
<feature type="domain" description="J" evidence="1">
    <location>
        <begin position="146"/>
        <end position="204"/>
    </location>
</feature>
<dbReference type="CDD" id="cd06257">
    <property type="entry name" value="DnaJ"/>
    <property type="match status" value="1"/>
</dbReference>
<dbReference type="OrthoDB" id="581986at2"/>
<dbReference type="PROSITE" id="PS50076">
    <property type="entry name" value="DNAJ_2"/>
    <property type="match status" value="1"/>
</dbReference>
<dbReference type="AlphaFoldDB" id="A0A4R5M9J4"/>
<dbReference type="InterPro" id="IPR036869">
    <property type="entry name" value="J_dom_sf"/>
</dbReference>
<proteinExistence type="predicted"/>
<reference evidence="2 3" key="1">
    <citation type="submission" date="2019-03" db="EMBL/GenBank/DDBJ databases">
        <title>Paraburkholderia sp. 4M-K11, isolated from subtropical forest soil.</title>
        <authorList>
            <person name="Gao Z.-H."/>
            <person name="Qiu L.-H."/>
        </authorList>
    </citation>
    <scope>NUCLEOTIDE SEQUENCE [LARGE SCALE GENOMIC DNA]</scope>
    <source>
        <strain evidence="2 3">4M-K11</strain>
    </source>
</reference>
<evidence type="ECO:0000313" key="2">
    <source>
        <dbReference type="EMBL" id="TDG23272.1"/>
    </source>
</evidence>
<keyword evidence="3" id="KW-1185">Reference proteome</keyword>
<dbReference type="EMBL" id="SMRP01000006">
    <property type="protein sequence ID" value="TDG23272.1"/>
    <property type="molecule type" value="Genomic_DNA"/>
</dbReference>
<accession>A0A4R5M9J4</accession>
<evidence type="ECO:0000259" key="1">
    <source>
        <dbReference type="PROSITE" id="PS50076"/>
    </source>
</evidence>
<dbReference type="SMART" id="SM00271">
    <property type="entry name" value="DnaJ"/>
    <property type="match status" value="1"/>
</dbReference>